<organism evidence="4 6">
    <name type="scientific">Nonomuraea jabiensis</name>
    <dbReference type="NCBI Taxonomy" id="882448"/>
    <lineage>
        <taxon>Bacteria</taxon>
        <taxon>Bacillati</taxon>
        <taxon>Actinomycetota</taxon>
        <taxon>Actinomycetes</taxon>
        <taxon>Streptosporangiales</taxon>
        <taxon>Streptosporangiaceae</taxon>
        <taxon>Nonomuraea</taxon>
    </lineage>
</organism>
<evidence type="ECO:0000256" key="1">
    <source>
        <dbReference type="ARBA" id="ARBA00022857"/>
    </source>
</evidence>
<evidence type="ECO:0000256" key="2">
    <source>
        <dbReference type="ARBA" id="ARBA00023002"/>
    </source>
</evidence>
<dbReference type="GO" id="GO:0070402">
    <property type="term" value="F:NADPH binding"/>
    <property type="evidence" value="ECO:0007669"/>
    <property type="project" value="TreeGrafter"/>
</dbReference>
<dbReference type="PANTHER" id="PTHR48106">
    <property type="entry name" value="QUINONE OXIDOREDUCTASE PIG3-RELATED"/>
    <property type="match status" value="1"/>
</dbReference>
<dbReference type="InterPro" id="IPR013149">
    <property type="entry name" value="ADH-like_C"/>
</dbReference>
<protein>
    <submittedName>
        <fullName evidence="4">NADPH2:quinone reductase</fullName>
        <ecNumber evidence="4">1.6.5.5</ecNumber>
    </submittedName>
</protein>
<reference evidence="4 6" key="1">
    <citation type="submission" date="2020-08" db="EMBL/GenBank/DDBJ databases">
        <title>Sequencing the genomes of 1000 actinobacteria strains.</title>
        <authorList>
            <person name="Klenk H.-P."/>
        </authorList>
    </citation>
    <scope>NUCLEOTIDE SEQUENCE [LARGE SCALE GENOMIC DNA]</scope>
    <source>
        <strain evidence="4 6">DSM 45507</strain>
    </source>
</reference>
<proteinExistence type="predicted"/>
<dbReference type="Pfam" id="PF00107">
    <property type="entry name" value="ADH_zinc_N"/>
    <property type="match status" value="1"/>
</dbReference>
<evidence type="ECO:0000313" key="6">
    <source>
        <dbReference type="Proteomes" id="UP000579153"/>
    </source>
</evidence>
<feature type="domain" description="Enoyl reductase (ER)" evidence="3">
    <location>
        <begin position="63"/>
        <end position="376"/>
    </location>
</feature>
<keyword evidence="1" id="KW-0521">NADP</keyword>
<dbReference type="EC" id="1.6.5.5" evidence="4"/>
<dbReference type="RefSeq" id="WP_246555283.1">
    <property type="nucleotide sequence ID" value="NZ_JACHMB010000001.1"/>
</dbReference>
<name>A0A7W9LFJ5_9ACTN</name>
<sequence>MSSTSNSSGSGWFKVARRPCDRGILAPLFRQTSYIHDTTFVVRRTSKEENGMRALMMTAPSQGSDRTQVQEIGEPRPGPGEVTIDVAYAGVNFIDVMARRGDPGYASTWPYVPGLEATGTIRELGAGVSGLTVGQRVAAFTPGGGLAEVALARAALTVPVPDQVSLLTAAGAPMMFATALLLLTDAARLGSGESVLVHSASGGVGSAIAQLVPALGGGLRLGTVGRPDKVAAAQQSGYDLAFARGDDLIEAVRAATGGSGVDVVLDPLGTSMLDVDLAVTAPGGRIVLFGNAGGGQPAPLPPVGKLIGGNIAIGGFSISSLSVSAPERVAAALRRVLDLIAAGRLDVVVTEIDSLADVPAVHQLLADRRGNGKYVTRLTTEFDTP</sequence>
<dbReference type="PANTHER" id="PTHR48106:SF13">
    <property type="entry name" value="QUINONE OXIDOREDUCTASE-RELATED"/>
    <property type="match status" value="1"/>
</dbReference>
<evidence type="ECO:0000313" key="4">
    <source>
        <dbReference type="EMBL" id="MBB5781949.1"/>
    </source>
</evidence>
<dbReference type="InterPro" id="IPR036291">
    <property type="entry name" value="NAD(P)-bd_dom_sf"/>
</dbReference>
<dbReference type="GO" id="GO:0003960">
    <property type="term" value="F:quinone reductase (NADPH) activity"/>
    <property type="evidence" value="ECO:0007669"/>
    <property type="project" value="UniProtKB-EC"/>
</dbReference>
<gene>
    <name evidence="4" type="ORF">HD596_008705</name>
    <name evidence="5" type="ORF">HD596_008772</name>
</gene>
<dbReference type="Proteomes" id="UP000579153">
    <property type="component" value="Unassembled WGS sequence"/>
</dbReference>
<dbReference type="SMART" id="SM00829">
    <property type="entry name" value="PKS_ER"/>
    <property type="match status" value="1"/>
</dbReference>
<dbReference type="InterPro" id="IPR013154">
    <property type="entry name" value="ADH-like_N"/>
</dbReference>
<dbReference type="Gene3D" id="3.40.50.720">
    <property type="entry name" value="NAD(P)-binding Rossmann-like Domain"/>
    <property type="match status" value="1"/>
</dbReference>
<evidence type="ECO:0000313" key="5">
    <source>
        <dbReference type="EMBL" id="MBB5782016.1"/>
    </source>
</evidence>
<dbReference type="InterPro" id="IPR011032">
    <property type="entry name" value="GroES-like_sf"/>
</dbReference>
<dbReference type="SUPFAM" id="SSF50129">
    <property type="entry name" value="GroES-like"/>
    <property type="match status" value="1"/>
</dbReference>
<accession>A0A7W9LFJ5</accession>
<evidence type="ECO:0000259" key="3">
    <source>
        <dbReference type="SMART" id="SM00829"/>
    </source>
</evidence>
<dbReference type="InterPro" id="IPR020843">
    <property type="entry name" value="ER"/>
</dbReference>
<dbReference type="Gene3D" id="3.90.180.10">
    <property type="entry name" value="Medium-chain alcohol dehydrogenases, catalytic domain"/>
    <property type="match status" value="1"/>
</dbReference>
<dbReference type="GO" id="GO:0005829">
    <property type="term" value="C:cytosol"/>
    <property type="evidence" value="ECO:0007669"/>
    <property type="project" value="TreeGrafter"/>
</dbReference>
<dbReference type="EMBL" id="JACHMB010000001">
    <property type="protein sequence ID" value="MBB5781949.1"/>
    <property type="molecule type" value="Genomic_DNA"/>
</dbReference>
<keyword evidence="2 4" id="KW-0560">Oxidoreductase</keyword>
<comment type="caution">
    <text evidence="4">The sequence shown here is derived from an EMBL/GenBank/DDBJ whole genome shotgun (WGS) entry which is preliminary data.</text>
</comment>
<dbReference type="EMBL" id="JACHMB010000001">
    <property type="protein sequence ID" value="MBB5782016.1"/>
    <property type="molecule type" value="Genomic_DNA"/>
</dbReference>
<dbReference type="Pfam" id="PF08240">
    <property type="entry name" value="ADH_N"/>
    <property type="match status" value="1"/>
</dbReference>
<dbReference type="AlphaFoldDB" id="A0A7W9LFJ5"/>
<keyword evidence="6" id="KW-1185">Reference proteome</keyword>
<dbReference type="GO" id="GO:0035925">
    <property type="term" value="F:mRNA 3'-UTR AU-rich region binding"/>
    <property type="evidence" value="ECO:0007669"/>
    <property type="project" value="TreeGrafter"/>
</dbReference>
<dbReference type="SUPFAM" id="SSF51735">
    <property type="entry name" value="NAD(P)-binding Rossmann-fold domains"/>
    <property type="match status" value="1"/>
</dbReference>